<feature type="signal peptide" evidence="1">
    <location>
        <begin position="1"/>
        <end position="17"/>
    </location>
</feature>
<accession>A0A975DGF3</accession>
<feature type="chain" id="PRO_5037524547" evidence="1">
    <location>
        <begin position="18"/>
        <end position="193"/>
    </location>
</feature>
<keyword evidence="3" id="KW-1185">Reference proteome</keyword>
<organism evidence="2 3">
    <name type="scientific">Pseudoalteromonas xiamenensis</name>
    <dbReference type="NCBI Taxonomy" id="882626"/>
    <lineage>
        <taxon>Bacteria</taxon>
        <taxon>Pseudomonadati</taxon>
        <taxon>Pseudomonadota</taxon>
        <taxon>Gammaproteobacteria</taxon>
        <taxon>Alteromonadales</taxon>
        <taxon>Pseudoalteromonadaceae</taxon>
        <taxon>Pseudoalteromonas</taxon>
    </lineage>
</organism>
<dbReference type="EMBL" id="CP072133">
    <property type="protein sequence ID" value="QTH71313.1"/>
    <property type="molecule type" value="Genomic_DNA"/>
</dbReference>
<keyword evidence="1" id="KW-0732">Signal</keyword>
<proteinExistence type="predicted"/>
<evidence type="ECO:0000313" key="3">
    <source>
        <dbReference type="Proteomes" id="UP000664904"/>
    </source>
</evidence>
<evidence type="ECO:0000313" key="2">
    <source>
        <dbReference type="EMBL" id="QTH71313.1"/>
    </source>
</evidence>
<dbReference type="RefSeq" id="WP_208842954.1">
    <property type="nucleotide sequence ID" value="NZ_CP072133.1"/>
</dbReference>
<sequence>MKFPLLTLLLISTKLFAYTGEIQDAREGAPAHISAKASIMTCNDGKFAVAEQGENGFVCLVLRDEQGRFEPSCLNRAAMTAIFPVFEYQTQMLSKGIHIEQIYKKIEEKYQSGEFLTPEAGALVYMMSPRNKFYDHFNQRLMEVKPHIMLYTPRLDPAQLGLNNKDGLPGYYNEYPHLGVVHIQTTPVQLTKQ</sequence>
<name>A0A975DGF3_9GAMM</name>
<dbReference type="Proteomes" id="UP000664904">
    <property type="component" value="Chromosome"/>
</dbReference>
<dbReference type="AlphaFoldDB" id="A0A975DGF3"/>
<dbReference type="KEGG" id="pxi:J5O05_16220"/>
<reference evidence="2" key="1">
    <citation type="submission" date="2021-03" db="EMBL/GenBank/DDBJ databases">
        <title>Complete Genome of Pseudoalteromonas xiamenensis STKMTI.2, a new potential marine bacterium producing anti-Vibrio compounds.</title>
        <authorList>
            <person name="Handayani D.P."/>
            <person name="Isnansetyo A."/>
            <person name="Istiqomah I."/>
            <person name="Jumina J."/>
        </authorList>
    </citation>
    <scope>NUCLEOTIDE SEQUENCE</scope>
    <source>
        <strain evidence="2">STKMTI.2</strain>
    </source>
</reference>
<gene>
    <name evidence="2" type="ORF">J5O05_16220</name>
</gene>
<protein>
    <submittedName>
        <fullName evidence="2">Uncharacterized protein</fullName>
    </submittedName>
</protein>
<evidence type="ECO:0000256" key="1">
    <source>
        <dbReference type="SAM" id="SignalP"/>
    </source>
</evidence>